<dbReference type="InterPro" id="IPR036265">
    <property type="entry name" value="HIT-like_sf"/>
</dbReference>
<sequence length="173" mass="19382">MTSHFLDRIRMHDQNRQNQHQENDCLFCLIVARKQSAFIVAETNEYMAFLDTLPIRTGHTLVIPKSHVARLSDLSPTQGAALAKGLTDVARAMEKAFQITGLQVASNQVYAQTVDHVHFHIVPAPLDKSEPSVLSKWASSSQLSLLGRRDELCDDEGEQLSSIMRKYLPNAKL</sequence>
<proteinExistence type="predicted"/>
<dbReference type="PROSITE" id="PS00892">
    <property type="entry name" value="HIT_1"/>
    <property type="match status" value="1"/>
</dbReference>
<dbReference type="PRINTS" id="PR00332">
    <property type="entry name" value="HISTRIAD"/>
</dbReference>
<dbReference type="PANTHER" id="PTHR46648">
    <property type="entry name" value="HIT FAMILY PROTEIN 1"/>
    <property type="match status" value="1"/>
</dbReference>
<dbReference type="AlphaFoldDB" id="A0A1M8A2N5"/>
<accession>A0A1M8A2N5</accession>
<feature type="active site" description="Tele-AMP-histidine intermediate" evidence="1">
    <location>
        <position position="118"/>
    </location>
</feature>
<evidence type="ECO:0000256" key="2">
    <source>
        <dbReference type="PIRSR" id="PIRSR601310-3"/>
    </source>
</evidence>
<dbReference type="InterPro" id="IPR019808">
    <property type="entry name" value="Histidine_triad_CS"/>
</dbReference>
<reference evidence="6" key="1">
    <citation type="journal article" date="2017" name="Nucleic Acids Res.">
        <title>Proteogenomics produces comprehensive and highly accurate protein-coding gene annotation in a complete genome assembly of Malassezia sympodialis.</title>
        <authorList>
            <person name="Zhu Y."/>
            <person name="Engstroem P.G."/>
            <person name="Tellgren-Roth C."/>
            <person name="Baudo C.D."/>
            <person name="Kennell J.C."/>
            <person name="Sun S."/>
            <person name="Billmyre R.B."/>
            <person name="Schroeder M.S."/>
            <person name="Andersson A."/>
            <person name="Holm T."/>
            <person name="Sigurgeirsson B."/>
            <person name="Wu G."/>
            <person name="Sankaranarayanan S.R."/>
            <person name="Siddharthan R."/>
            <person name="Sanyal K."/>
            <person name="Lundeberg J."/>
            <person name="Nystedt B."/>
            <person name="Boekhout T."/>
            <person name="Dawson T.L. Jr."/>
            <person name="Heitman J."/>
            <person name="Scheynius A."/>
            <person name="Lehtioe J."/>
        </authorList>
    </citation>
    <scope>NUCLEOTIDE SEQUENCE [LARGE SCALE GENOMIC DNA]</scope>
    <source>
        <strain evidence="6">ATCC 42132</strain>
    </source>
</reference>
<name>A0A1M8A2N5_MALS4</name>
<dbReference type="InterPro" id="IPR001310">
    <property type="entry name" value="Histidine_triad_HIT"/>
</dbReference>
<evidence type="ECO:0000259" key="4">
    <source>
        <dbReference type="PROSITE" id="PS51084"/>
    </source>
</evidence>
<dbReference type="OrthoDB" id="672793at2759"/>
<feature type="short sequence motif" description="Histidine triad motif" evidence="2 3">
    <location>
        <begin position="116"/>
        <end position="120"/>
    </location>
</feature>
<dbReference type="STRING" id="1230383.A0A1M8A2N5"/>
<dbReference type="Pfam" id="PF01230">
    <property type="entry name" value="HIT"/>
    <property type="match status" value="1"/>
</dbReference>
<evidence type="ECO:0000256" key="1">
    <source>
        <dbReference type="PIRSR" id="PIRSR601310-1"/>
    </source>
</evidence>
<dbReference type="EMBL" id="LT671822">
    <property type="protein sequence ID" value="SHO76679.1"/>
    <property type="molecule type" value="Genomic_DNA"/>
</dbReference>
<feature type="domain" description="HIT" evidence="4">
    <location>
        <begin position="26"/>
        <end position="133"/>
    </location>
</feature>
<dbReference type="GO" id="GO:0003824">
    <property type="term" value="F:catalytic activity"/>
    <property type="evidence" value="ECO:0007669"/>
    <property type="project" value="InterPro"/>
</dbReference>
<evidence type="ECO:0000256" key="3">
    <source>
        <dbReference type="PROSITE-ProRule" id="PRU00464"/>
    </source>
</evidence>
<dbReference type="InterPro" id="IPR011146">
    <property type="entry name" value="HIT-like"/>
</dbReference>
<organism evidence="5 6">
    <name type="scientific">Malassezia sympodialis (strain ATCC 42132)</name>
    <name type="common">Atopic eczema-associated yeast</name>
    <dbReference type="NCBI Taxonomy" id="1230383"/>
    <lineage>
        <taxon>Eukaryota</taxon>
        <taxon>Fungi</taxon>
        <taxon>Dikarya</taxon>
        <taxon>Basidiomycota</taxon>
        <taxon>Ustilaginomycotina</taxon>
        <taxon>Malasseziomycetes</taxon>
        <taxon>Malasseziales</taxon>
        <taxon>Malasseziaceae</taxon>
        <taxon>Malassezia</taxon>
    </lineage>
</organism>
<dbReference type="VEuPathDB" id="FungiDB:MSYG_1017"/>
<gene>
    <name evidence="5" type="ORF">MSYG_1017</name>
</gene>
<dbReference type="SUPFAM" id="SSF54197">
    <property type="entry name" value="HIT-like"/>
    <property type="match status" value="1"/>
</dbReference>
<dbReference type="OMA" id="CAFCRIV"/>
<dbReference type="PANTHER" id="PTHR46648:SF1">
    <property type="entry name" value="ADENOSINE 5'-MONOPHOSPHORAMIDASE HNT1"/>
    <property type="match status" value="1"/>
</dbReference>
<dbReference type="Gene3D" id="3.30.428.10">
    <property type="entry name" value="HIT-like"/>
    <property type="match status" value="1"/>
</dbReference>
<keyword evidence="6" id="KW-1185">Reference proteome</keyword>
<evidence type="ECO:0000313" key="5">
    <source>
        <dbReference type="EMBL" id="SHO76679.1"/>
    </source>
</evidence>
<protein>
    <submittedName>
        <fullName evidence="5">Similar to S.cerevisiae protein HNT1 (Adenosine 5'-monophosphoramidase)</fullName>
    </submittedName>
</protein>
<dbReference type="GO" id="GO:0009117">
    <property type="term" value="P:nucleotide metabolic process"/>
    <property type="evidence" value="ECO:0007669"/>
    <property type="project" value="TreeGrafter"/>
</dbReference>
<evidence type="ECO:0000313" key="6">
    <source>
        <dbReference type="Proteomes" id="UP000186303"/>
    </source>
</evidence>
<dbReference type="Proteomes" id="UP000186303">
    <property type="component" value="Chromosome 2"/>
</dbReference>
<dbReference type="PROSITE" id="PS51084">
    <property type="entry name" value="HIT_2"/>
    <property type="match status" value="1"/>
</dbReference>